<organism evidence="1 2">
    <name type="scientific">Couchioplanes caeruleus subsp. caeruleus</name>
    <dbReference type="NCBI Taxonomy" id="56427"/>
    <lineage>
        <taxon>Bacteria</taxon>
        <taxon>Bacillati</taxon>
        <taxon>Actinomycetota</taxon>
        <taxon>Actinomycetes</taxon>
        <taxon>Micromonosporales</taxon>
        <taxon>Micromonosporaceae</taxon>
        <taxon>Couchioplanes</taxon>
    </lineage>
</organism>
<dbReference type="Gene3D" id="1.10.10.10">
    <property type="entry name" value="Winged helix-like DNA-binding domain superfamily/Winged helix DNA-binding domain"/>
    <property type="match status" value="1"/>
</dbReference>
<dbReference type="AlphaFoldDB" id="A0A1K0FFF5"/>
<dbReference type="InterPro" id="IPR036390">
    <property type="entry name" value="WH_DNA-bd_sf"/>
</dbReference>
<accession>A0A1K0FFF5</accession>
<dbReference type="InterPro" id="IPR036388">
    <property type="entry name" value="WH-like_DNA-bd_sf"/>
</dbReference>
<name>A0A1K0FFF5_9ACTN</name>
<dbReference type="SUPFAM" id="SSF46785">
    <property type="entry name" value="Winged helix' DNA-binding domain"/>
    <property type="match status" value="1"/>
</dbReference>
<gene>
    <name evidence="1" type="ORF">BG844_25615</name>
</gene>
<proteinExistence type="predicted"/>
<comment type="caution">
    <text evidence="1">The sequence shown here is derived from an EMBL/GenBank/DDBJ whole genome shotgun (WGS) entry which is preliminary data.</text>
</comment>
<evidence type="ECO:0000313" key="2">
    <source>
        <dbReference type="Proteomes" id="UP000182486"/>
    </source>
</evidence>
<reference evidence="1 2" key="1">
    <citation type="submission" date="2016-09" db="EMBL/GenBank/DDBJ databases">
        <title>Couchioplanes caeruleus draft genome sequence.</title>
        <authorList>
            <person name="Sheehan J."/>
            <person name="Caffrey P."/>
        </authorList>
    </citation>
    <scope>NUCLEOTIDE SEQUENCE [LARGE SCALE GENOMIC DNA]</scope>
    <source>
        <strain evidence="1 2">DSM 43634</strain>
    </source>
</reference>
<dbReference type="Proteomes" id="UP000182486">
    <property type="component" value="Unassembled WGS sequence"/>
</dbReference>
<evidence type="ECO:0000313" key="1">
    <source>
        <dbReference type="EMBL" id="OJF11557.1"/>
    </source>
</evidence>
<sequence>MMIFVAAETLIADAFAQLGIEAHIPTGTPDAGIDLVLDVNGVQLAIQVKRRALVDDTIAERVLAEPGPPGSTLLIIGDRVTEAARGVLTARGAGYYDLRGRLALRARGLVIDAEVAPLRERPQRTAALRGKAGLEVACALLQQPGQGTTVRELARRLGRSVSTVSEILSALRGDELVDATNAVTDSRFFWQVADHWATPRTHLAQLPPPGDAALTRALRLGMDEAESGIGWALTDSAAAAVYGAPVAFRSGQVLDFYVPDQAVQRRAMTLLGVATTPAQAHATVRIAPVPAVVQSRLSPALNPLKWPLAHPLFVALDLAQDPGRGREILDAWTPEDGWPRVW</sequence>
<dbReference type="EMBL" id="MEIA01000305">
    <property type="protein sequence ID" value="OJF11557.1"/>
    <property type="molecule type" value="Genomic_DNA"/>
</dbReference>
<keyword evidence="2" id="KW-1185">Reference proteome</keyword>
<protein>
    <submittedName>
        <fullName evidence="1">Uncharacterized protein</fullName>
    </submittedName>
</protein>